<dbReference type="RefSeq" id="WP_013100539.1">
    <property type="nucleotide sequence ID" value="NC_014122.1"/>
</dbReference>
<dbReference type="KEGG" id="mif:Metin_1140"/>
<keyword evidence="1" id="KW-0812">Transmembrane</keyword>
<protein>
    <recommendedName>
        <fullName evidence="4">DUF2116 family Zn-ribbon domain-containing protein</fullName>
    </recommendedName>
</protein>
<dbReference type="PIRSF" id="PIRSF004990">
    <property type="entry name" value="UCP004990"/>
    <property type="match status" value="1"/>
</dbReference>
<dbReference type="STRING" id="573063.Metin_1140"/>
<dbReference type="AlphaFoldDB" id="D5VT91"/>
<evidence type="ECO:0000313" key="3">
    <source>
        <dbReference type="Proteomes" id="UP000002061"/>
    </source>
</evidence>
<dbReference type="InterPro" id="IPR019216">
    <property type="entry name" value="DUF2116_treble_clef"/>
</dbReference>
<dbReference type="GeneID" id="9132157"/>
<dbReference type="eggNOG" id="arCOG04390">
    <property type="taxonomic scope" value="Archaea"/>
</dbReference>
<feature type="transmembrane region" description="Helical" evidence="1">
    <location>
        <begin position="42"/>
        <end position="62"/>
    </location>
</feature>
<evidence type="ECO:0000313" key="2">
    <source>
        <dbReference type="EMBL" id="ADG13794.1"/>
    </source>
</evidence>
<gene>
    <name evidence="2" type="ordered locus">Metin_1140</name>
</gene>
<evidence type="ECO:0008006" key="4">
    <source>
        <dbReference type="Google" id="ProtNLM"/>
    </source>
</evidence>
<keyword evidence="1" id="KW-0472">Membrane</keyword>
<dbReference type="OrthoDB" id="53264at2157"/>
<dbReference type="EMBL" id="CP002009">
    <property type="protein sequence ID" value="ADG13794.1"/>
    <property type="molecule type" value="Genomic_DNA"/>
</dbReference>
<dbReference type="Proteomes" id="UP000002061">
    <property type="component" value="Chromosome"/>
</dbReference>
<accession>D5VT91</accession>
<dbReference type="Pfam" id="PF09889">
    <property type="entry name" value="DUF2116"/>
    <property type="match status" value="1"/>
</dbReference>
<reference evidence="2" key="1">
    <citation type="submission" date="2010-04" db="EMBL/GenBank/DDBJ databases">
        <title>Complete sequence of Methanocaldococcus infernus ME.</title>
        <authorList>
            <consortium name="US DOE Joint Genome Institute"/>
            <person name="Lucas S."/>
            <person name="Copeland A."/>
            <person name="Lapidus A."/>
            <person name="Cheng J.-F."/>
            <person name="Bruce D."/>
            <person name="Goodwin L."/>
            <person name="Pitluck S."/>
            <person name="Munk A.C."/>
            <person name="Detter J.C."/>
            <person name="Han C."/>
            <person name="Tapia R."/>
            <person name="Land M."/>
            <person name="Hauser L."/>
            <person name="Kyrpides N."/>
            <person name="Mikhailova N."/>
            <person name="Sieprawska-Lupa M."/>
            <person name="Whitman W.B."/>
            <person name="Woyke T."/>
        </authorList>
    </citation>
    <scope>NUCLEOTIDE SEQUENCE [LARGE SCALE GENOMIC DNA]</scope>
    <source>
        <strain evidence="2">ME</strain>
    </source>
</reference>
<evidence type="ECO:0000256" key="1">
    <source>
        <dbReference type="SAM" id="Phobius"/>
    </source>
</evidence>
<keyword evidence="1" id="KW-1133">Transmembrane helix</keyword>
<sequence>MVEKHRHCLNCGISIPPDQVFCSEKCRMEYLNRRKKMMRVQYMFIGIAILLIIYVFISNYFIG</sequence>
<organism evidence="2 3">
    <name type="scientific">Methanocaldococcus infernus (strain DSM 11812 / JCM 15783 / ME)</name>
    <dbReference type="NCBI Taxonomy" id="573063"/>
    <lineage>
        <taxon>Archaea</taxon>
        <taxon>Methanobacteriati</taxon>
        <taxon>Methanobacteriota</taxon>
        <taxon>Methanomada group</taxon>
        <taxon>Methanococci</taxon>
        <taxon>Methanococcales</taxon>
        <taxon>Methanocaldococcaceae</taxon>
        <taxon>Methanocaldococcus</taxon>
    </lineage>
</organism>
<keyword evidence="3" id="KW-1185">Reference proteome</keyword>
<dbReference type="HOGENOM" id="CLU_202284_0_0_2"/>
<proteinExistence type="predicted"/>
<name>D5VT91_METIM</name>